<dbReference type="GO" id="GO:0015095">
    <property type="term" value="F:magnesium ion transmembrane transporter activity"/>
    <property type="evidence" value="ECO:0007669"/>
    <property type="project" value="TreeGrafter"/>
</dbReference>
<evidence type="ECO:0000256" key="1">
    <source>
        <dbReference type="ARBA" id="ARBA00004651"/>
    </source>
</evidence>
<evidence type="ECO:0000256" key="3">
    <source>
        <dbReference type="ARBA" id="ARBA00022448"/>
    </source>
</evidence>
<keyword evidence="3" id="KW-0813">Transport</keyword>
<proteinExistence type="inferred from homology"/>
<dbReference type="SUPFAM" id="SSF144083">
    <property type="entry name" value="Magnesium transport protein CorA, transmembrane region"/>
    <property type="match status" value="1"/>
</dbReference>
<keyword evidence="5 8" id="KW-0812">Transmembrane</keyword>
<keyword evidence="6 8" id="KW-1133">Transmembrane helix</keyword>
<dbReference type="InterPro" id="IPR002523">
    <property type="entry name" value="MgTranspt_CorA/ZnTranspt_ZntB"/>
</dbReference>
<evidence type="ECO:0000256" key="6">
    <source>
        <dbReference type="ARBA" id="ARBA00022989"/>
    </source>
</evidence>
<sequence>MQAILDAIIDLAMPVVTAYQDAIGDLELDVLTDPDIIQSKSLYILTSEIAVLRNAVAPVAQLISSLKYHKSTVKANQGISRVASPAVTGQKMSNPFDAVRPPNLRAPASAPVAITSGVEISEITVTYLGDVEDHAIMIQDSYDQMRRSADNLVDLIFNTVSAYQNESMKQLTIVTCFFLPLSFMTGYFGMNFATFSGVKDH</sequence>
<evidence type="ECO:0000256" key="8">
    <source>
        <dbReference type="SAM" id="Phobius"/>
    </source>
</evidence>
<keyword evidence="4" id="KW-1003">Cell membrane</keyword>
<name>A0A1W5D1A2_9LECA</name>
<dbReference type="InterPro" id="IPR045863">
    <property type="entry name" value="CorA_TM1_TM2"/>
</dbReference>
<keyword evidence="7 8" id="KW-0472">Membrane</keyword>
<dbReference type="GO" id="GO:0015087">
    <property type="term" value="F:cobalt ion transmembrane transporter activity"/>
    <property type="evidence" value="ECO:0007669"/>
    <property type="project" value="TreeGrafter"/>
</dbReference>
<evidence type="ECO:0000313" key="9">
    <source>
        <dbReference type="EMBL" id="SLM36908.1"/>
    </source>
</evidence>
<feature type="transmembrane region" description="Helical" evidence="8">
    <location>
        <begin position="171"/>
        <end position="190"/>
    </location>
</feature>
<reference evidence="10" key="1">
    <citation type="submission" date="2017-03" db="EMBL/GenBank/DDBJ databases">
        <authorList>
            <person name="Sharma R."/>
            <person name="Thines M."/>
        </authorList>
    </citation>
    <scope>NUCLEOTIDE SEQUENCE [LARGE SCALE GENOMIC DNA]</scope>
</reference>
<dbReference type="GO" id="GO:0005886">
    <property type="term" value="C:plasma membrane"/>
    <property type="evidence" value="ECO:0007669"/>
    <property type="project" value="UniProtKB-SubCell"/>
</dbReference>
<dbReference type="Gene3D" id="1.20.58.340">
    <property type="entry name" value="Magnesium transport protein CorA, transmembrane region"/>
    <property type="match status" value="2"/>
</dbReference>
<accession>A0A1W5D1A2</accession>
<organism evidence="9 10">
    <name type="scientific">Lasallia pustulata</name>
    <dbReference type="NCBI Taxonomy" id="136370"/>
    <lineage>
        <taxon>Eukaryota</taxon>
        <taxon>Fungi</taxon>
        <taxon>Dikarya</taxon>
        <taxon>Ascomycota</taxon>
        <taxon>Pezizomycotina</taxon>
        <taxon>Lecanoromycetes</taxon>
        <taxon>OSLEUM clade</taxon>
        <taxon>Umbilicariomycetidae</taxon>
        <taxon>Umbilicariales</taxon>
        <taxon>Umbilicariaceae</taxon>
        <taxon>Lasallia</taxon>
    </lineage>
</organism>
<evidence type="ECO:0000256" key="4">
    <source>
        <dbReference type="ARBA" id="ARBA00022475"/>
    </source>
</evidence>
<dbReference type="PANTHER" id="PTHR46494:SF1">
    <property type="entry name" value="CORA FAMILY METAL ION TRANSPORTER (EUROFUNG)"/>
    <property type="match status" value="1"/>
</dbReference>
<evidence type="ECO:0000256" key="2">
    <source>
        <dbReference type="ARBA" id="ARBA00009765"/>
    </source>
</evidence>
<comment type="subcellular location">
    <subcellularLocation>
        <location evidence="1">Cell membrane</location>
        <topology evidence="1">Multi-pass membrane protein</topology>
    </subcellularLocation>
</comment>
<dbReference type="GO" id="GO:0000287">
    <property type="term" value="F:magnesium ion binding"/>
    <property type="evidence" value="ECO:0007669"/>
    <property type="project" value="TreeGrafter"/>
</dbReference>
<feature type="non-terminal residue" evidence="9">
    <location>
        <position position="201"/>
    </location>
</feature>
<evidence type="ECO:0000256" key="5">
    <source>
        <dbReference type="ARBA" id="ARBA00022692"/>
    </source>
</evidence>
<evidence type="ECO:0000256" key="7">
    <source>
        <dbReference type="ARBA" id="ARBA00023136"/>
    </source>
</evidence>
<dbReference type="AlphaFoldDB" id="A0A1W5D1A2"/>
<protein>
    <submittedName>
        <fullName evidence="9">Family metal ion transporter</fullName>
    </submittedName>
</protein>
<comment type="similarity">
    <text evidence="2">Belongs to the CorA metal ion transporter (MIT) (TC 1.A.35) family.</text>
</comment>
<dbReference type="EMBL" id="FWEW01001401">
    <property type="protein sequence ID" value="SLM36908.1"/>
    <property type="molecule type" value="Genomic_DNA"/>
</dbReference>
<dbReference type="Pfam" id="PF01544">
    <property type="entry name" value="CorA"/>
    <property type="match status" value="1"/>
</dbReference>
<dbReference type="GO" id="GO:0050897">
    <property type="term" value="F:cobalt ion binding"/>
    <property type="evidence" value="ECO:0007669"/>
    <property type="project" value="TreeGrafter"/>
</dbReference>
<dbReference type="SUPFAM" id="SSF143865">
    <property type="entry name" value="CorA soluble domain-like"/>
    <property type="match status" value="1"/>
</dbReference>
<keyword evidence="10" id="KW-1185">Reference proteome</keyword>
<evidence type="ECO:0000313" key="10">
    <source>
        <dbReference type="Proteomes" id="UP000192927"/>
    </source>
</evidence>
<dbReference type="InterPro" id="IPR045861">
    <property type="entry name" value="CorA_cytoplasmic_dom"/>
</dbReference>
<dbReference type="Proteomes" id="UP000192927">
    <property type="component" value="Unassembled WGS sequence"/>
</dbReference>
<dbReference type="PANTHER" id="PTHR46494">
    <property type="entry name" value="CORA FAMILY METAL ION TRANSPORTER (EUROFUNG)"/>
    <property type="match status" value="1"/>
</dbReference>